<gene>
    <name evidence="2" type="ORF">SKAU_G00317100</name>
</gene>
<comment type="caution">
    <text evidence="2">The sequence shown here is derived from an EMBL/GenBank/DDBJ whole genome shotgun (WGS) entry which is preliminary data.</text>
</comment>
<reference evidence="2" key="1">
    <citation type="journal article" date="2023" name="Science">
        <title>Genome structures resolve the early diversification of teleost fishes.</title>
        <authorList>
            <person name="Parey E."/>
            <person name="Louis A."/>
            <person name="Montfort J."/>
            <person name="Bouchez O."/>
            <person name="Roques C."/>
            <person name="Iampietro C."/>
            <person name="Lluch J."/>
            <person name="Castinel A."/>
            <person name="Donnadieu C."/>
            <person name="Desvignes T."/>
            <person name="Floi Bucao C."/>
            <person name="Jouanno E."/>
            <person name="Wen M."/>
            <person name="Mejri S."/>
            <person name="Dirks R."/>
            <person name="Jansen H."/>
            <person name="Henkel C."/>
            <person name="Chen W.J."/>
            <person name="Zahm M."/>
            <person name="Cabau C."/>
            <person name="Klopp C."/>
            <person name="Thompson A.W."/>
            <person name="Robinson-Rechavi M."/>
            <person name="Braasch I."/>
            <person name="Lecointre G."/>
            <person name="Bobe J."/>
            <person name="Postlethwait J.H."/>
            <person name="Berthelot C."/>
            <person name="Roest Crollius H."/>
            <person name="Guiguen Y."/>
        </authorList>
    </citation>
    <scope>NUCLEOTIDE SEQUENCE</scope>
    <source>
        <strain evidence="2">WJC10195</strain>
    </source>
</reference>
<keyword evidence="3" id="KW-1185">Reference proteome</keyword>
<feature type="compositionally biased region" description="Basic and acidic residues" evidence="1">
    <location>
        <begin position="57"/>
        <end position="69"/>
    </location>
</feature>
<sequence length="162" mass="17740">MSSVWRPFDSSREASGERQQAYGAETLSCSNAAESVSPRPPARSQRDEDSALLTDKSSAEHTTIHVDKNRGRKTAAPATARILSDTVSASEGQPRRGSQRGSPRQSPSLTNARAERPKRTKRSRHRGQTISGRAIRRTGRDPLAPDRTTQRRAVCVGGWTPH</sequence>
<protein>
    <submittedName>
        <fullName evidence="2">Uncharacterized protein</fullName>
    </submittedName>
</protein>
<feature type="compositionally biased region" description="Low complexity" evidence="1">
    <location>
        <begin position="95"/>
        <end position="108"/>
    </location>
</feature>
<name>A0A9Q1IKW5_SYNKA</name>
<accession>A0A9Q1IKW5</accession>
<evidence type="ECO:0000313" key="2">
    <source>
        <dbReference type="EMBL" id="KAJ8344381.1"/>
    </source>
</evidence>
<organism evidence="2 3">
    <name type="scientific">Synaphobranchus kaupii</name>
    <name type="common">Kaup's arrowtooth eel</name>
    <dbReference type="NCBI Taxonomy" id="118154"/>
    <lineage>
        <taxon>Eukaryota</taxon>
        <taxon>Metazoa</taxon>
        <taxon>Chordata</taxon>
        <taxon>Craniata</taxon>
        <taxon>Vertebrata</taxon>
        <taxon>Euteleostomi</taxon>
        <taxon>Actinopterygii</taxon>
        <taxon>Neopterygii</taxon>
        <taxon>Teleostei</taxon>
        <taxon>Anguilliformes</taxon>
        <taxon>Synaphobranchidae</taxon>
        <taxon>Synaphobranchus</taxon>
    </lineage>
</organism>
<dbReference type="AlphaFoldDB" id="A0A9Q1IKW5"/>
<dbReference type="EMBL" id="JAINUF010000013">
    <property type="protein sequence ID" value="KAJ8344381.1"/>
    <property type="molecule type" value="Genomic_DNA"/>
</dbReference>
<feature type="region of interest" description="Disordered" evidence="1">
    <location>
        <begin position="1"/>
        <end position="162"/>
    </location>
</feature>
<feature type="compositionally biased region" description="Basic residues" evidence="1">
    <location>
        <begin position="116"/>
        <end position="127"/>
    </location>
</feature>
<evidence type="ECO:0000256" key="1">
    <source>
        <dbReference type="SAM" id="MobiDB-lite"/>
    </source>
</evidence>
<proteinExistence type="predicted"/>
<dbReference type="Proteomes" id="UP001152622">
    <property type="component" value="Chromosome 13"/>
</dbReference>
<evidence type="ECO:0000313" key="3">
    <source>
        <dbReference type="Proteomes" id="UP001152622"/>
    </source>
</evidence>